<dbReference type="AlphaFoldDB" id="A0A7K1TCF7"/>
<comment type="caution">
    <text evidence="1">The sequence shown here is derived from an EMBL/GenBank/DDBJ whole genome shotgun (WGS) entry which is preliminary data.</text>
</comment>
<dbReference type="EMBL" id="WQKZ01000002">
    <property type="protein sequence ID" value="MVN76065.1"/>
    <property type="molecule type" value="Genomic_DNA"/>
</dbReference>
<proteinExistence type="predicted"/>
<dbReference type="RefSeq" id="WP_157563538.1">
    <property type="nucleotide sequence ID" value="NZ_WQKZ01000002.1"/>
</dbReference>
<name>A0A7K1TCF7_9BACT</name>
<keyword evidence="2" id="KW-1185">Reference proteome</keyword>
<sequence length="72" mass="7794">MYYRLRQVDTDGMATYSPVRTVQVPFEAGLLAQAHPNPSQQQDVTLSIRTSQAGPVICGLPTCWANKSGSSP</sequence>
<gene>
    <name evidence="1" type="ORF">GO988_06985</name>
</gene>
<organism evidence="1 2">
    <name type="scientific">Hymenobacter ginkgonis</name>
    <dbReference type="NCBI Taxonomy" id="2682976"/>
    <lineage>
        <taxon>Bacteria</taxon>
        <taxon>Pseudomonadati</taxon>
        <taxon>Bacteroidota</taxon>
        <taxon>Cytophagia</taxon>
        <taxon>Cytophagales</taxon>
        <taxon>Hymenobacteraceae</taxon>
        <taxon>Hymenobacter</taxon>
    </lineage>
</organism>
<protein>
    <submittedName>
        <fullName evidence="1">Uncharacterized protein</fullName>
    </submittedName>
</protein>
<dbReference type="Proteomes" id="UP000441336">
    <property type="component" value="Unassembled WGS sequence"/>
</dbReference>
<accession>A0A7K1TCF7</accession>
<evidence type="ECO:0000313" key="2">
    <source>
        <dbReference type="Proteomes" id="UP000441336"/>
    </source>
</evidence>
<evidence type="ECO:0000313" key="1">
    <source>
        <dbReference type="EMBL" id="MVN76065.1"/>
    </source>
</evidence>
<reference evidence="1 2" key="1">
    <citation type="submission" date="2019-12" db="EMBL/GenBank/DDBJ databases">
        <title>Hymenobacter sp. HMF4947 Genome sequencing and assembly.</title>
        <authorList>
            <person name="Kang H."/>
            <person name="Cha I."/>
            <person name="Kim H."/>
            <person name="Joh K."/>
        </authorList>
    </citation>
    <scope>NUCLEOTIDE SEQUENCE [LARGE SCALE GENOMIC DNA]</scope>
    <source>
        <strain evidence="1 2">HMF4947</strain>
    </source>
</reference>